<organism evidence="1">
    <name type="scientific">Triticum urartu</name>
    <name type="common">Red wild einkorn</name>
    <name type="synonym">Crithodium urartu</name>
    <dbReference type="NCBI Taxonomy" id="4572"/>
    <lineage>
        <taxon>Eukaryota</taxon>
        <taxon>Viridiplantae</taxon>
        <taxon>Streptophyta</taxon>
        <taxon>Embryophyta</taxon>
        <taxon>Tracheophyta</taxon>
        <taxon>Spermatophyta</taxon>
        <taxon>Magnoliopsida</taxon>
        <taxon>Liliopsida</taxon>
        <taxon>Poales</taxon>
        <taxon>Poaceae</taxon>
        <taxon>BOP clade</taxon>
        <taxon>Pooideae</taxon>
        <taxon>Triticodae</taxon>
        <taxon>Triticeae</taxon>
        <taxon>Triticinae</taxon>
        <taxon>Triticum</taxon>
    </lineage>
</organism>
<gene>
    <name evidence="1" type="ORF">TRIUR3_32089</name>
</gene>
<dbReference type="AlphaFoldDB" id="M7ZC13"/>
<reference evidence="1" key="1">
    <citation type="journal article" date="2013" name="Nature">
        <title>Draft genome of the wheat A-genome progenitor Triticum urartu.</title>
        <authorList>
            <person name="Ling H.Q."/>
            <person name="Zhao S."/>
            <person name="Liu D."/>
            <person name="Wang J."/>
            <person name="Sun H."/>
            <person name="Zhang C."/>
            <person name="Fan H."/>
            <person name="Li D."/>
            <person name="Dong L."/>
            <person name="Tao Y."/>
            <person name="Gao C."/>
            <person name="Wu H."/>
            <person name="Li Y."/>
            <person name="Cui Y."/>
            <person name="Guo X."/>
            <person name="Zheng S."/>
            <person name="Wang B."/>
            <person name="Yu K."/>
            <person name="Liang Q."/>
            <person name="Yang W."/>
            <person name="Lou X."/>
            <person name="Chen J."/>
            <person name="Feng M."/>
            <person name="Jian J."/>
            <person name="Zhang X."/>
            <person name="Luo G."/>
            <person name="Jiang Y."/>
            <person name="Liu J."/>
            <person name="Wang Z."/>
            <person name="Sha Y."/>
            <person name="Zhang B."/>
            <person name="Wu H."/>
            <person name="Tang D."/>
            <person name="Shen Q."/>
            <person name="Xue P."/>
            <person name="Zou S."/>
            <person name="Wang X."/>
            <person name="Liu X."/>
            <person name="Wang F."/>
            <person name="Yang Y."/>
            <person name="An X."/>
            <person name="Dong Z."/>
            <person name="Zhang K."/>
            <person name="Zhang X."/>
            <person name="Luo M.C."/>
            <person name="Dvorak J."/>
            <person name="Tong Y."/>
            <person name="Wang J."/>
            <person name="Yang H."/>
            <person name="Li Z."/>
            <person name="Wang D."/>
            <person name="Zhang A."/>
            <person name="Wang J."/>
        </authorList>
    </citation>
    <scope>NUCLEOTIDE SEQUENCE</scope>
</reference>
<sequence length="134" mass="15587">MTSKHAKIQRNTLKELEIEDERNHHKMVRYHRLVSELDFHVSCYLSHNMLSFRKRTAKVACRKSWNIEDLHMIKVRRRKKQEKPGVSLAPSSPEGLNLVPTQGENHISRCLFCFKSSPVAFFSQIPNSVQGLNC</sequence>
<name>M7ZC13_TRIUA</name>
<accession>M7ZC13</accession>
<proteinExistence type="predicted"/>
<evidence type="ECO:0000313" key="1">
    <source>
        <dbReference type="EMBL" id="EMS45629.1"/>
    </source>
</evidence>
<dbReference type="EMBL" id="KD284631">
    <property type="protein sequence ID" value="EMS45629.1"/>
    <property type="molecule type" value="Genomic_DNA"/>
</dbReference>
<protein>
    <submittedName>
        <fullName evidence="1">Uncharacterized protein</fullName>
    </submittedName>
</protein>